<feature type="domain" description="HTH lysR-type" evidence="6">
    <location>
        <begin position="1"/>
        <end position="58"/>
    </location>
</feature>
<evidence type="ECO:0000256" key="2">
    <source>
        <dbReference type="ARBA" id="ARBA00023015"/>
    </source>
</evidence>
<evidence type="ECO:0000313" key="8">
    <source>
        <dbReference type="Proteomes" id="UP000631535"/>
    </source>
</evidence>
<sequence length="316" mass="33375">MDFRQLKALVTVAEVGSVTRAAELLHLVQPAVTRQIRTLEQELGVALFERTRHGMRPTAAGTTLVERARRALAELDRARAEIQPTPGVVTGIVTVGLLDSASDLLAEPLVSALARDHPGVQLRLLTAYSGHLQQWLDDGDLDLSLLYGLESSPSLNAAPLVRERLWVAAPPSEALSGDEPVPFAEAATRPLVMPAAGHALRTLIDGAAARAGVRVAESVQTNSMRAQKQLVRAGHGWTILPAVGIAADVADGSLSAAPLSEPDVWRSIVLGTPRAGRMPAAVEAVARELTRQVHSAVHKGRWPSALLGGTGTAQEA</sequence>
<dbReference type="PROSITE" id="PS50931">
    <property type="entry name" value="HTH_LYSR"/>
    <property type="match status" value="1"/>
</dbReference>
<accession>A0ABQ2M5K7</accession>
<keyword evidence="3" id="KW-0238">DNA-binding</keyword>
<evidence type="ECO:0000256" key="1">
    <source>
        <dbReference type="ARBA" id="ARBA00009437"/>
    </source>
</evidence>
<dbReference type="Pfam" id="PF03466">
    <property type="entry name" value="LysR_substrate"/>
    <property type="match status" value="1"/>
</dbReference>
<dbReference type="InterPro" id="IPR036390">
    <property type="entry name" value="WH_DNA-bd_sf"/>
</dbReference>
<dbReference type="Gene3D" id="3.40.190.290">
    <property type="match status" value="1"/>
</dbReference>
<dbReference type="SUPFAM" id="SSF46785">
    <property type="entry name" value="Winged helix' DNA-binding domain"/>
    <property type="match status" value="1"/>
</dbReference>
<evidence type="ECO:0000256" key="5">
    <source>
        <dbReference type="ARBA" id="ARBA00023163"/>
    </source>
</evidence>
<proteinExistence type="inferred from homology"/>
<organism evidence="7 8">
    <name type="scientific">Streptomyces daqingensis</name>
    <dbReference type="NCBI Taxonomy" id="1472640"/>
    <lineage>
        <taxon>Bacteria</taxon>
        <taxon>Bacillati</taxon>
        <taxon>Actinomycetota</taxon>
        <taxon>Actinomycetes</taxon>
        <taxon>Kitasatosporales</taxon>
        <taxon>Streptomycetaceae</taxon>
        <taxon>Streptomyces</taxon>
    </lineage>
</organism>
<dbReference type="SUPFAM" id="SSF53850">
    <property type="entry name" value="Periplasmic binding protein-like II"/>
    <property type="match status" value="1"/>
</dbReference>
<protein>
    <submittedName>
        <fullName evidence="7">LysR family transcriptional regulator</fullName>
    </submittedName>
</protein>
<dbReference type="PANTHER" id="PTHR30293:SF0">
    <property type="entry name" value="NITROGEN ASSIMILATION REGULATORY PROTEIN NAC"/>
    <property type="match status" value="1"/>
</dbReference>
<gene>
    <name evidence="7" type="ORF">GCM10012287_18850</name>
</gene>
<comment type="similarity">
    <text evidence="1">Belongs to the LysR transcriptional regulatory family.</text>
</comment>
<keyword evidence="2" id="KW-0805">Transcription regulation</keyword>
<evidence type="ECO:0000256" key="3">
    <source>
        <dbReference type="ARBA" id="ARBA00023125"/>
    </source>
</evidence>
<keyword evidence="4" id="KW-0010">Activator</keyword>
<keyword evidence="8" id="KW-1185">Reference proteome</keyword>
<comment type="caution">
    <text evidence="7">The sequence shown here is derived from an EMBL/GenBank/DDBJ whole genome shotgun (WGS) entry which is preliminary data.</text>
</comment>
<evidence type="ECO:0000256" key="4">
    <source>
        <dbReference type="ARBA" id="ARBA00023159"/>
    </source>
</evidence>
<evidence type="ECO:0000259" key="6">
    <source>
        <dbReference type="PROSITE" id="PS50931"/>
    </source>
</evidence>
<dbReference type="RefSeq" id="WP_189036635.1">
    <property type="nucleotide sequence ID" value="NZ_BMMP01000005.1"/>
</dbReference>
<evidence type="ECO:0000313" key="7">
    <source>
        <dbReference type="EMBL" id="GGO47072.1"/>
    </source>
</evidence>
<dbReference type="InterPro" id="IPR005119">
    <property type="entry name" value="LysR_subst-bd"/>
</dbReference>
<dbReference type="PANTHER" id="PTHR30293">
    <property type="entry name" value="TRANSCRIPTIONAL REGULATORY PROTEIN NAC-RELATED"/>
    <property type="match status" value="1"/>
</dbReference>
<dbReference type="PRINTS" id="PR00039">
    <property type="entry name" value="HTHLYSR"/>
</dbReference>
<dbReference type="Gene3D" id="1.10.10.10">
    <property type="entry name" value="Winged helix-like DNA-binding domain superfamily/Winged helix DNA-binding domain"/>
    <property type="match status" value="1"/>
</dbReference>
<dbReference type="Pfam" id="PF00126">
    <property type="entry name" value="HTH_1"/>
    <property type="match status" value="1"/>
</dbReference>
<dbReference type="InterPro" id="IPR000847">
    <property type="entry name" value="LysR_HTH_N"/>
</dbReference>
<dbReference type="EMBL" id="BMMP01000005">
    <property type="protein sequence ID" value="GGO47072.1"/>
    <property type="molecule type" value="Genomic_DNA"/>
</dbReference>
<name>A0ABQ2M5K7_9ACTN</name>
<dbReference type="InterPro" id="IPR036388">
    <property type="entry name" value="WH-like_DNA-bd_sf"/>
</dbReference>
<dbReference type="Proteomes" id="UP000631535">
    <property type="component" value="Unassembled WGS sequence"/>
</dbReference>
<reference evidence="8" key="1">
    <citation type="journal article" date="2019" name="Int. J. Syst. Evol. Microbiol.">
        <title>The Global Catalogue of Microorganisms (GCM) 10K type strain sequencing project: providing services to taxonomists for standard genome sequencing and annotation.</title>
        <authorList>
            <consortium name="The Broad Institute Genomics Platform"/>
            <consortium name="The Broad Institute Genome Sequencing Center for Infectious Disease"/>
            <person name="Wu L."/>
            <person name="Ma J."/>
        </authorList>
    </citation>
    <scope>NUCLEOTIDE SEQUENCE [LARGE SCALE GENOMIC DNA]</scope>
    <source>
        <strain evidence="8">CGMCC 4.7178</strain>
    </source>
</reference>
<keyword evidence="5" id="KW-0804">Transcription</keyword>